<evidence type="ECO:0000256" key="3">
    <source>
        <dbReference type="ARBA" id="ARBA00022801"/>
    </source>
</evidence>
<dbReference type="CDD" id="cd16025">
    <property type="entry name" value="PAS_like"/>
    <property type="match status" value="1"/>
</dbReference>
<evidence type="ECO:0000256" key="4">
    <source>
        <dbReference type="ARBA" id="ARBA00022837"/>
    </source>
</evidence>
<keyword evidence="2" id="KW-0479">Metal-binding</keyword>
<proteinExistence type="inferred from homology"/>
<comment type="similarity">
    <text evidence="1">Belongs to the sulfatase family.</text>
</comment>
<dbReference type="InterPro" id="IPR000917">
    <property type="entry name" value="Sulfatase_N"/>
</dbReference>
<evidence type="ECO:0000259" key="5">
    <source>
        <dbReference type="Pfam" id="PF00884"/>
    </source>
</evidence>
<dbReference type="InterPro" id="IPR017850">
    <property type="entry name" value="Alkaline_phosphatase_core_sf"/>
</dbReference>
<accession>A0A1L3SZA4</accession>
<dbReference type="KEGG" id="meso:BSQ44_22645"/>
<dbReference type="PROSITE" id="PS00149">
    <property type="entry name" value="SULFATASE_2"/>
    <property type="match status" value="1"/>
</dbReference>
<protein>
    <submittedName>
        <fullName evidence="6">Arylsulfatase</fullName>
    </submittedName>
</protein>
<dbReference type="EMBL" id="CP018171">
    <property type="protein sequence ID" value="APH74769.1"/>
    <property type="molecule type" value="Genomic_DNA"/>
</dbReference>
<dbReference type="AlphaFoldDB" id="A0A1L3SZA4"/>
<dbReference type="Pfam" id="PF00884">
    <property type="entry name" value="Sulfatase"/>
    <property type="match status" value="1"/>
</dbReference>
<dbReference type="PANTHER" id="PTHR42693:SF53">
    <property type="entry name" value="ENDO-4-O-SULFATASE"/>
    <property type="match status" value="1"/>
</dbReference>
<dbReference type="InterPro" id="IPR024607">
    <property type="entry name" value="Sulfatase_CS"/>
</dbReference>
<dbReference type="PANTHER" id="PTHR42693">
    <property type="entry name" value="ARYLSULFATASE FAMILY MEMBER"/>
    <property type="match status" value="1"/>
</dbReference>
<dbReference type="GO" id="GO:0004065">
    <property type="term" value="F:arylsulfatase activity"/>
    <property type="evidence" value="ECO:0007669"/>
    <property type="project" value="TreeGrafter"/>
</dbReference>
<evidence type="ECO:0000313" key="6">
    <source>
        <dbReference type="EMBL" id="APH74769.1"/>
    </source>
</evidence>
<dbReference type="STRING" id="1670800.BSQ44_22645"/>
<keyword evidence="3" id="KW-0378">Hydrolase</keyword>
<dbReference type="SUPFAM" id="SSF53649">
    <property type="entry name" value="Alkaline phosphatase-like"/>
    <property type="match status" value="1"/>
</dbReference>
<dbReference type="Gene3D" id="3.30.1120.10">
    <property type="match status" value="1"/>
</dbReference>
<keyword evidence="7" id="KW-1185">Reference proteome</keyword>
<dbReference type="InterPro" id="IPR050738">
    <property type="entry name" value="Sulfatase"/>
</dbReference>
<dbReference type="Proteomes" id="UP000182840">
    <property type="component" value="Chromosome"/>
</dbReference>
<reference evidence="7" key="1">
    <citation type="submission" date="2016-11" db="EMBL/GenBank/DDBJ databases">
        <title>Mesorhizobium oceanicum sp. nov., isolated from deep seawater in South China Sea.</title>
        <authorList>
            <person name="Fu G.-Y."/>
        </authorList>
    </citation>
    <scope>NUCLEOTIDE SEQUENCE [LARGE SCALE GENOMIC DNA]</scope>
    <source>
        <strain evidence="7">B7</strain>
    </source>
</reference>
<dbReference type="GO" id="GO:0046872">
    <property type="term" value="F:metal ion binding"/>
    <property type="evidence" value="ECO:0007669"/>
    <property type="project" value="UniProtKB-KW"/>
</dbReference>
<dbReference type="Gene3D" id="3.40.720.10">
    <property type="entry name" value="Alkaline Phosphatase, subunit A"/>
    <property type="match status" value="1"/>
</dbReference>
<gene>
    <name evidence="6" type="ORF">BSQ44_22645</name>
</gene>
<dbReference type="OrthoDB" id="9803751at2"/>
<dbReference type="FunFam" id="3.40.720.10:FF:000047">
    <property type="entry name" value="Arylsulfatase"/>
    <property type="match status" value="1"/>
</dbReference>
<feature type="domain" description="Sulfatase N-terminal" evidence="5">
    <location>
        <begin position="14"/>
        <end position="425"/>
    </location>
</feature>
<organism evidence="6 7">
    <name type="scientific">Aquibium oceanicum</name>
    <dbReference type="NCBI Taxonomy" id="1670800"/>
    <lineage>
        <taxon>Bacteria</taxon>
        <taxon>Pseudomonadati</taxon>
        <taxon>Pseudomonadota</taxon>
        <taxon>Alphaproteobacteria</taxon>
        <taxon>Hyphomicrobiales</taxon>
        <taxon>Phyllobacteriaceae</taxon>
        <taxon>Aquibium</taxon>
    </lineage>
</organism>
<evidence type="ECO:0000256" key="2">
    <source>
        <dbReference type="ARBA" id="ARBA00022723"/>
    </source>
</evidence>
<name>A0A1L3SZA4_9HYPH</name>
<keyword evidence="4" id="KW-0106">Calcium</keyword>
<evidence type="ECO:0000313" key="7">
    <source>
        <dbReference type="Proteomes" id="UP000182840"/>
    </source>
</evidence>
<evidence type="ECO:0000256" key="1">
    <source>
        <dbReference type="ARBA" id="ARBA00008779"/>
    </source>
</evidence>
<sequence length="544" mass="61346">MQPGQTETGRTERPNVVLVLVDDMGFSDLGIMGSEIRTPNIDALAHNGVLLSAMYNCARCCPTRASLLTGLYPHKAGIGHMGTNLGTPAYQGFLRNDAATIAELMRLGGYRTLMSGKWHVGGDYTARLVDSWRVGDVEHPTPRQRGFDRFYGFVDGVMNFFSPHYMMRDDSRVEVSPSDFYLTDAITDNAIQMIDESVSLDQPFFLYLAHHAPHWPLQAPEEDIARYDGVYSGGWDATRTARHEEMQARGVLQHKWNISPRDEAAPGWGDVKVKDWEAARMAAYAAMIDRLDQNIGRVTSRLKELGILDDTLILFLSDNGGCAEFMAEDGWGKYYSDRHNDGRKIEIGNRPTLRPGGPLTFMSYDLPWANVSNAPFRLFKHWVHEGGISTPLIVQWPKRFRPQTVVHSPCHVIDVLPTILAATGVGYPSELGGEAIQAMDGENILPLLEGRSWERERPLFFEHEGNCAIRDGKFKLVRKFNQPWELYDMEEDRTELNDMMGRNEPLTARLTRDYEGWAEATGVADWNRMQPILLKAWDLGDVHG</sequence>